<organism evidence="3 4">
    <name type="scientific">Trifolium medium</name>
    <dbReference type="NCBI Taxonomy" id="97028"/>
    <lineage>
        <taxon>Eukaryota</taxon>
        <taxon>Viridiplantae</taxon>
        <taxon>Streptophyta</taxon>
        <taxon>Embryophyta</taxon>
        <taxon>Tracheophyta</taxon>
        <taxon>Spermatophyta</taxon>
        <taxon>Magnoliopsida</taxon>
        <taxon>eudicotyledons</taxon>
        <taxon>Gunneridae</taxon>
        <taxon>Pentapetalae</taxon>
        <taxon>rosids</taxon>
        <taxon>fabids</taxon>
        <taxon>Fabales</taxon>
        <taxon>Fabaceae</taxon>
        <taxon>Papilionoideae</taxon>
        <taxon>50 kb inversion clade</taxon>
        <taxon>NPAAA clade</taxon>
        <taxon>Hologalegina</taxon>
        <taxon>IRL clade</taxon>
        <taxon>Trifolieae</taxon>
        <taxon>Trifolium</taxon>
    </lineage>
</organism>
<dbReference type="PANTHER" id="PTHR31286">
    <property type="entry name" value="GLYCINE-RICH CELL WALL STRUCTURAL PROTEIN 1.8-LIKE"/>
    <property type="match status" value="1"/>
</dbReference>
<dbReference type="Pfam" id="PF14392">
    <property type="entry name" value="zf-CCHC_4"/>
    <property type="match status" value="1"/>
</dbReference>
<dbReference type="EMBL" id="LXQA010078598">
    <property type="protein sequence ID" value="MCI11034.1"/>
    <property type="molecule type" value="Genomic_DNA"/>
</dbReference>
<dbReference type="GO" id="GO:0008270">
    <property type="term" value="F:zinc ion binding"/>
    <property type="evidence" value="ECO:0007669"/>
    <property type="project" value="UniProtKB-KW"/>
</dbReference>
<dbReference type="Proteomes" id="UP000265520">
    <property type="component" value="Unassembled WGS sequence"/>
</dbReference>
<evidence type="ECO:0000259" key="2">
    <source>
        <dbReference type="PROSITE" id="PS50158"/>
    </source>
</evidence>
<dbReference type="PROSITE" id="PS50158">
    <property type="entry name" value="ZF_CCHC"/>
    <property type="match status" value="1"/>
</dbReference>
<keyword evidence="1" id="KW-0863">Zinc-finger</keyword>
<keyword evidence="1" id="KW-0479">Metal-binding</keyword>
<keyword evidence="4" id="KW-1185">Reference proteome</keyword>
<feature type="domain" description="CCHC-type" evidence="2">
    <location>
        <begin position="218"/>
        <end position="233"/>
    </location>
</feature>
<dbReference type="InterPro" id="IPR001878">
    <property type="entry name" value="Znf_CCHC"/>
</dbReference>
<evidence type="ECO:0000313" key="3">
    <source>
        <dbReference type="EMBL" id="MCI11034.1"/>
    </source>
</evidence>
<dbReference type="InterPro" id="IPR025836">
    <property type="entry name" value="Zn_knuckle_CX2CX4HX4C"/>
</dbReference>
<evidence type="ECO:0000256" key="1">
    <source>
        <dbReference type="PROSITE-ProRule" id="PRU00047"/>
    </source>
</evidence>
<comment type="caution">
    <text evidence="3">The sequence shown here is derived from an EMBL/GenBank/DDBJ whole genome shotgun (WGS) entry which is preliminary data.</text>
</comment>
<dbReference type="PANTHER" id="PTHR31286:SF153">
    <property type="entry name" value="DUF4283 DOMAIN PROTEIN"/>
    <property type="match status" value="1"/>
</dbReference>
<reference evidence="3 4" key="1">
    <citation type="journal article" date="2018" name="Front. Plant Sci.">
        <title>Red Clover (Trifolium pratense) and Zigzag Clover (T. medium) - A Picture of Genomic Similarities and Differences.</title>
        <authorList>
            <person name="Dluhosova J."/>
            <person name="Istvanek J."/>
            <person name="Nedelnik J."/>
            <person name="Repkova J."/>
        </authorList>
    </citation>
    <scope>NUCLEOTIDE SEQUENCE [LARGE SCALE GENOMIC DNA]</scope>
    <source>
        <strain evidence="4">cv. 10/8</strain>
        <tissue evidence="3">Leaf</tissue>
    </source>
</reference>
<protein>
    <recommendedName>
        <fullName evidence="2">CCHC-type domain-containing protein</fullName>
    </recommendedName>
</protein>
<proteinExistence type="predicted"/>
<dbReference type="InterPro" id="IPR025558">
    <property type="entry name" value="DUF4283"/>
</dbReference>
<dbReference type="GO" id="GO:0003676">
    <property type="term" value="F:nucleic acid binding"/>
    <property type="evidence" value="ECO:0007669"/>
    <property type="project" value="InterPro"/>
</dbReference>
<sequence length="250" mass="29185">MAEQNQHVNDGNRINDTLNVENLSLNDEEDELEIVLDDDSSQVQKPSYCLVGKFLTNRPIRVKMMIDKMGDIWQPGKGMDVEEAHPGLFVFRFFHQLDVQHILKQGPWSFDNHMLVLNTLAEDEDPREVQLVKVPFWIQVHNLPVGFMSQKVGKNIADYIGEYLEYDEKNDNLSWRKYMRIRVLVDVRLPLKRTKKIKKPGGESRIVQFKYERLGTFCYVCGLMGHSDSRCPKLFELGDSEVKREWSPEL</sequence>
<evidence type="ECO:0000313" key="4">
    <source>
        <dbReference type="Proteomes" id="UP000265520"/>
    </source>
</evidence>
<feature type="non-terminal residue" evidence="3">
    <location>
        <position position="250"/>
    </location>
</feature>
<keyword evidence="1" id="KW-0862">Zinc</keyword>
<accession>A0A392PGW3</accession>
<dbReference type="InterPro" id="IPR040256">
    <property type="entry name" value="At4g02000-like"/>
</dbReference>
<name>A0A392PGW3_9FABA</name>
<dbReference type="AlphaFoldDB" id="A0A392PGW3"/>
<dbReference type="Pfam" id="PF14111">
    <property type="entry name" value="DUF4283"/>
    <property type="match status" value="1"/>
</dbReference>